<feature type="region of interest" description="Disordered" evidence="1">
    <location>
        <begin position="1"/>
        <end position="69"/>
    </location>
</feature>
<proteinExistence type="predicted"/>
<protein>
    <submittedName>
        <fullName evidence="2">Uncharacterized protein</fullName>
    </submittedName>
</protein>
<feature type="compositionally biased region" description="Pro residues" evidence="1">
    <location>
        <begin position="1"/>
        <end position="13"/>
    </location>
</feature>
<reference evidence="2" key="5">
    <citation type="journal article" date="2021" name="G3 (Bethesda)">
        <title>Aegilops tauschii genome assembly Aet v5.0 features greater sequence contiguity and improved annotation.</title>
        <authorList>
            <person name="Wang L."/>
            <person name="Zhu T."/>
            <person name="Rodriguez J.C."/>
            <person name="Deal K.R."/>
            <person name="Dubcovsky J."/>
            <person name="McGuire P.E."/>
            <person name="Lux T."/>
            <person name="Spannagl M."/>
            <person name="Mayer K.F.X."/>
            <person name="Baldrich P."/>
            <person name="Meyers B.C."/>
            <person name="Huo N."/>
            <person name="Gu Y.Q."/>
            <person name="Zhou H."/>
            <person name="Devos K.M."/>
            <person name="Bennetzen J.L."/>
            <person name="Unver T."/>
            <person name="Budak H."/>
            <person name="Gulick P.J."/>
            <person name="Galiba G."/>
            <person name="Kalapos B."/>
            <person name="Nelson D.R."/>
            <person name="Li P."/>
            <person name="You F.M."/>
            <person name="Luo M.C."/>
            <person name="Dvorak J."/>
        </authorList>
    </citation>
    <scope>NUCLEOTIDE SEQUENCE [LARGE SCALE GENOMIC DNA]</scope>
    <source>
        <strain evidence="2">cv. AL8/78</strain>
    </source>
</reference>
<dbReference type="EnsemblPlants" id="AET7Gv20949700.1">
    <property type="protein sequence ID" value="AET7Gv20949700.1"/>
    <property type="gene ID" value="AET7Gv20949700"/>
</dbReference>
<evidence type="ECO:0000256" key="1">
    <source>
        <dbReference type="SAM" id="MobiDB-lite"/>
    </source>
</evidence>
<evidence type="ECO:0000313" key="2">
    <source>
        <dbReference type="EnsemblPlants" id="AET7Gv20949700.1"/>
    </source>
</evidence>
<name>A0A453SHR0_AEGTS</name>
<organism evidence="2 3">
    <name type="scientific">Aegilops tauschii subsp. strangulata</name>
    <name type="common">Goatgrass</name>
    <dbReference type="NCBI Taxonomy" id="200361"/>
    <lineage>
        <taxon>Eukaryota</taxon>
        <taxon>Viridiplantae</taxon>
        <taxon>Streptophyta</taxon>
        <taxon>Embryophyta</taxon>
        <taxon>Tracheophyta</taxon>
        <taxon>Spermatophyta</taxon>
        <taxon>Magnoliopsida</taxon>
        <taxon>Liliopsida</taxon>
        <taxon>Poales</taxon>
        <taxon>Poaceae</taxon>
        <taxon>BOP clade</taxon>
        <taxon>Pooideae</taxon>
        <taxon>Triticodae</taxon>
        <taxon>Triticeae</taxon>
        <taxon>Triticinae</taxon>
        <taxon>Aegilops</taxon>
    </lineage>
</organism>
<dbReference type="Proteomes" id="UP000015105">
    <property type="component" value="Chromosome 7D"/>
</dbReference>
<reference evidence="3" key="1">
    <citation type="journal article" date="2014" name="Science">
        <title>Ancient hybridizations among the ancestral genomes of bread wheat.</title>
        <authorList>
            <consortium name="International Wheat Genome Sequencing Consortium,"/>
            <person name="Marcussen T."/>
            <person name="Sandve S.R."/>
            <person name="Heier L."/>
            <person name="Spannagl M."/>
            <person name="Pfeifer M."/>
            <person name="Jakobsen K.S."/>
            <person name="Wulff B.B."/>
            <person name="Steuernagel B."/>
            <person name="Mayer K.F."/>
            <person name="Olsen O.A."/>
        </authorList>
    </citation>
    <scope>NUCLEOTIDE SEQUENCE [LARGE SCALE GENOMIC DNA]</scope>
    <source>
        <strain evidence="3">cv. AL8/78</strain>
    </source>
</reference>
<reference evidence="2" key="3">
    <citation type="journal article" date="2017" name="Nature">
        <title>Genome sequence of the progenitor of the wheat D genome Aegilops tauschii.</title>
        <authorList>
            <person name="Luo M.C."/>
            <person name="Gu Y.Q."/>
            <person name="Puiu D."/>
            <person name="Wang H."/>
            <person name="Twardziok S.O."/>
            <person name="Deal K.R."/>
            <person name="Huo N."/>
            <person name="Zhu T."/>
            <person name="Wang L."/>
            <person name="Wang Y."/>
            <person name="McGuire P.E."/>
            <person name="Liu S."/>
            <person name="Long H."/>
            <person name="Ramasamy R.K."/>
            <person name="Rodriguez J.C."/>
            <person name="Van S.L."/>
            <person name="Yuan L."/>
            <person name="Wang Z."/>
            <person name="Xia Z."/>
            <person name="Xiao L."/>
            <person name="Anderson O.D."/>
            <person name="Ouyang S."/>
            <person name="Liang Y."/>
            <person name="Zimin A.V."/>
            <person name="Pertea G."/>
            <person name="Qi P."/>
            <person name="Bennetzen J.L."/>
            <person name="Dai X."/>
            <person name="Dawson M.W."/>
            <person name="Muller H.G."/>
            <person name="Kugler K."/>
            <person name="Rivarola-Duarte L."/>
            <person name="Spannagl M."/>
            <person name="Mayer K.F.X."/>
            <person name="Lu F.H."/>
            <person name="Bevan M.W."/>
            <person name="Leroy P."/>
            <person name="Li P."/>
            <person name="You F.M."/>
            <person name="Sun Q."/>
            <person name="Liu Z."/>
            <person name="Lyons E."/>
            <person name="Wicker T."/>
            <person name="Salzberg S.L."/>
            <person name="Devos K.M."/>
            <person name="Dvorak J."/>
        </authorList>
    </citation>
    <scope>NUCLEOTIDE SEQUENCE [LARGE SCALE GENOMIC DNA]</scope>
    <source>
        <strain evidence="2">cv. AL8/78</strain>
    </source>
</reference>
<dbReference type="AlphaFoldDB" id="A0A453SHR0"/>
<reference evidence="3" key="2">
    <citation type="journal article" date="2017" name="Nat. Plants">
        <title>The Aegilops tauschii genome reveals multiple impacts of transposons.</title>
        <authorList>
            <person name="Zhao G."/>
            <person name="Zou C."/>
            <person name="Li K."/>
            <person name="Wang K."/>
            <person name="Li T."/>
            <person name="Gao L."/>
            <person name="Zhang X."/>
            <person name="Wang H."/>
            <person name="Yang Z."/>
            <person name="Liu X."/>
            <person name="Jiang W."/>
            <person name="Mao L."/>
            <person name="Kong X."/>
            <person name="Jiao Y."/>
            <person name="Jia J."/>
        </authorList>
    </citation>
    <scope>NUCLEOTIDE SEQUENCE [LARGE SCALE GENOMIC DNA]</scope>
    <source>
        <strain evidence="3">cv. AL8/78</strain>
    </source>
</reference>
<dbReference type="Gramene" id="AET7Gv20949700.1">
    <property type="protein sequence ID" value="AET7Gv20949700.1"/>
    <property type="gene ID" value="AET7Gv20949700"/>
</dbReference>
<accession>A0A453SHR0</accession>
<keyword evidence="3" id="KW-1185">Reference proteome</keyword>
<reference evidence="2" key="4">
    <citation type="submission" date="2019-03" db="UniProtKB">
        <authorList>
            <consortium name="EnsemblPlants"/>
        </authorList>
    </citation>
    <scope>IDENTIFICATION</scope>
</reference>
<sequence length="159" mass="16872">STIYPDPDPPPPSRTSCPKPATRPPPRPQPAVAPPPADITPPLPEILFDATTPPANLARRRPLQTSRATASYRIQPAELATATTAFFLSPPPWRGTSQTCATVELACPSASSPRMPFFLAGADVGRHITPLAGIPLPCPRAVLAGHTDLLMRATLTFLE</sequence>
<feature type="compositionally biased region" description="Pro residues" evidence="1">
    <location>
        <begin position="21"/>
        <end position="44"/>
    </location>
</feature>
<evidence type="ECO:0000313" key="3">
    <source>
        <dbReference type="Proteomes" id="UP000015105"/>
    </source>
</evidence>